<dbReference type="Pfam" id="PF00307">
    <property type="entry name" value="CH"/>
    <property type="match status" value="1"/>
</dbReference>
<dbReference type="SUPFAM" id="SSF47576">
    <property type="entry name" value="Calponin-homology domain, CH-domain"/>
    <property type="match status" value="1"/>
</dbReference>
<dbReference type="Pfam" id="PF00402">
    <property type="entry name" value="Calponin"/>
    <property type="match status" value="7"/>
</dbReference>
<comment type="similarity">
    <text evidence="1 2">Belongs to the calponin family.</text>
</comment>
<dbReference type="InterPro" id="IPR000557">
    <property type="entry name" value="Calponin_repeat"/>
</dbReference>
<name>A0A210PY43_MIZYE</name>
<dbReference type="OrthoDB" id="21595at2759"/>
<dbReference type="GO" id="GO:0007015">
    <property type="term" value="P:actin filament organization"/>
    <property type="evidence" value="ECO:0007669"/>
    <property type="project" value="TreeGrafter"/>
</dbReference>
<gene>
    <name evidence="4" type="ORF">KP79_PYT22297</name>
</gene>
<dbReference type="EMBL" id="NEDP02005402">
    <property type="protein sequence ID" value="OWF41392.1"/>
    <property type="molecule type" value="Genomic_DNA"/>
</dbReference>
<dbReference type="PROSITE" id="PS51122">
    <property type="entry name" value="CALPONIN_2"/>
    <property type="match status" value="7"/>
</dbReference>
<evidence type="ECO:0000256" key="2">
    <source>
        <dbReference type="RuleBase" id="RU361224"/>
    </source>
</evidence>
<dbReference type="PROSITE" id="PS50021">
    <property type="entry name" value="CH"/>
    <property type="match status" value="1"/>
</dbReference>
<dbReference type="PROSITE" id="PS01052">
    <property type="entry name" value="CALPONIN_1"/>
    <property type="match status" value="3"/>
</dbReference>
<dbReference type="GO" id="GO:0051015">
    <property type="term" value="F:actin filament binding"/>
    <property type="evidence" value="ECO:0007669"/>
    <property type="project" value="TreeGrafter"/>
</dbReference>
<feature type="domain" description="Calponin-homology (CH)" evidence="3">
    <location>
        <begin position="24"/>
        <end position="141"/>
    </location>
</feature>
<dbReference type="Gene3D" id="1.10.418.10">
    <property type="entry name" value="Calponin-like domain"/>
    <property type="match status" value="1"/>
</dbReference>
<dbReference type="GO" id="GO:0015629">
    <property type="term" value="C:actin cytoskeleton"/>
    <property type="evidence" value="ECO:0007669"/>
    <property type="project" value="TreeGrafter"/>
</dbReference>
<dbReference type="AlphaFoldDB" id="A0A210PY43"/>
<dbReference type="InterPro" id="IPR036872">
    <property type="entry name" value="CH_dom_sf"/>
</dbReference>
<proteinExistence type="inferred from homology"/>
<dbReference type="PRINTS" id="PR00888">
    <property type="entry name" value="SM22CALPONIN"/>
</dbReference>
<sequence>MSDRMKPMGMDRALTSKLGAKYDSSSEQEVRLWIKDVTGDIIEEGPANMERALKNGIILNKLLIKLYEGTPNLPPEAQKFKPSFSESEVAFKQMENIEKFLKGAKCYGLTDNSLFQTVDLYEGRNMAMVIATILQVGTEAQRHQFNGPTTGAKPTTKHVVHFTKDQMRAGQGIIGLQAGTNKCASQKGMSIGAVRHIADIRADDMLQAGQGIVSRQAGTNQFASQKGMAMGAVRHVSDIRADDMSQEGHGVIGLQAGTNKCASQKGMSLGAVRHISDIRADDMSQAGQGIVGLQAGTNQCASQKGMSMGSVRHVSDIRVEDSSMEGHGIIGLQAGSNKGASQTGMSIGGIRHVSDIHTDDCSMEGHGIIGLQSGSNKGASQSGMTMGGVRHISDIRADDYSQEGAGIIGLQYGSNKGASQAGSRGFGATRHIADISVRDMAEDMYY</sequence>
<dbReference type="PANTHER" id="PTHR47385:SF14">
    <property type="entry name" value="TRANSGELIN"/>
    <property type="match status" value="1"/>
</dbReference>
<evidence type="ECO:0000313" key="5">
    <source>
        <dbReference type="Proteomes" id="UP000242188"/>
    </source>
</evidence>
<dbReference type="PANTHER" id="PTHR47385">
    <property type="entry name" value="CALPONIN"/>
    <property type="match status" value="1"/>
</dbReference>
<evidence type="ECO:0000313" key="4">
    <source>
        <dbReference type="EMBL" id="OWF41392.1"/>
    </source>
</evidence>
<organism evidence="4 5">
    <name type="scientific">Mizuhopecten yessoensis</name>
    <name type="common">Japanese scallop</name>
    <name type="synonym">Patinopecten yessoensis</name>
    <dbReference type="NCBI Taxonomy" id="6573"/>
    <lineage>
        <taxon>Eukaryota</taxon>
        <taxon>Metazoa</taxon>
        <taxon>Spiralia</taxon>
        <taxon>Lophotrochozoa</taxon>
        <taxon>Mollusca</taxon>
        <taxon>Bivalvia</taxon>
        <taxon>Autobranchia</taxon>
        <taxon>Pteriomorphia</taxon>
        <taxon>Pectinida</taxon>
        <taxon>Pectinoidea</taxon>
        <taxon>Pectinidae</taxon>
        <taxon>Mizuhopecten</taxon>
    </lineage>
</organism>
<dbReference type="SMART" id="SM00033">
    <property type="entry name" value="CH"/>
    <property type="match status" value="1"/>
</dbReference>
<dbReference type="InterPro" id="IPR050606">
    <property type="entry name" value="Calponin-like"/>
</dbReference>
<evidence type="ECO:0000256" key="1">
    <source>
        <dbReference type="ARBA" id="ARBA00009631"/>
    </source>
</evidence>
<reference evidence="4 5" key="1">
    <citation type="journal article" date="2017" name="Nat. Ecol. Evol.">
        <title>Scallop genome provides insights into evolution of bilaterian karyotype and development.</title>
        <authorList>
            <person name="Wang S."/>
            <person name="Zhang J."/>
            <person name="Jiao W."/>
            <person name="Li J."/>
            <person name="Xun X."/>
            <person name="Sun Y."/>
            <person name="Guo X."/>
            <person name="Huan P."/>
            <person name="Dong B."/>
            <person name="Zhang L."/>
            <person name="Hu X."/>
            <person name="Sun X."/>
            <person name="Wang J."/>
            <person name="Zhao C."/>
            <person name="Wang Y."/>
            <person name="Wang D."/>
            <person name="Huang X."/>
            <person name="Wang R."/>
            <person name="Lv J."/>
            <person name="Li Y."/>
            <person name="Zhang Z."/>
            <person name="Liu B."/>
            <person name="Lu W."/>
            <person name="Hui Y."/>
            <person name="Liang J."/>
            <person name="Zhou Z."/>
            <person name="Hou R."/>
            <person name="Li X."/>
            <person name="Liu Y."/>
            <person name="Li H."/>
            <person name="Ning X."/>
            <person name="Lin Y."/>
            <person name="Zhao L."/>
            <person name="Xing Q."/>
            <person name="Dou J."/>
            <person name="Li Y."/>
            <person name="Mao J."/>
            <person name="Guo H."/>
            <person name="Dou H."/>
            <person name="Li T."/>
            <person name="Mu C."/>
            <person name="Jiang W."/>
            <person name="Fu Q."/>
            <person name="Fu X."/>
            <person name="Miao Y."/>
            <person name="Liu J."/>
            <person name="Yu Q."/>
            <person name="Li R."/>
            <person name="Liao H."/>
            <person name="Li X."/>
            <person name="Kong Y."/>
            <person name="Jiang Z."/>
            <person name="Chourrout D."/>
            <person name="Li R."/>
            <person name="Bao Z."/>
        </authorList>
    </citation>
    <scope>NUCLEOTIDE SEQUENCE [LARGE SCALE GENOMIC DNA]</scope>
    <source>
        <strain evidence="4 5">PY_sf001</strain>
    </source>
</reference>
<dbReference type="InterPro" id="IPR001715">
    <property type="entry name" value="CH_dom"/>
</dbReference>
<dbReference type="STRING" id="6573.A0A210PY43"/>
<accession>A0A210PY43</accession>
<protein>
    <recommendedName>
        <fullName evidence="2">Transgelin</fullName>
    </recommendedName>
</protein>
<keyword evidence="5" id="KW-1185">Reference proteome</keyword>
<dbReference type="Proteomes" id="UP000242188">
    <property type="component" value="Unassembled WGS sequence"/>
</dbReference>
<evidence type="ECO:0000259" key="3">
    <source>
        <dbReference type="PROSITE" id="PS50021"/>
    </source>
</evidence>
<dbReference type="InterPro" id="IPR003096">
    <property type="entry name" value="SM22_calponin"/>
</dbReference>
<comment type="caution">
    <text evidence="4">The sequence shown here is derived from an EMBL/GenBank/DDBJ whole genome shotgun (WGS) entry which is preliminary data.</text>
</comment>